<evidence type="ECO:0000256" key="3">
    <source>
        <dbReference type="ARBA" id="ARBA00022944"/>
    </source>
</evidence>
<sequence>MNSKNVVTIMDIGFVNKTKEEFLRDCVKPRLENEEKCFIVTANPEIVMKAREDQAYKEVIQEADYVIPDGIGIVKAAGWMKQPLKERIAGFDLVVDLLQYANERGLSCYFLGAQAHVNEKAVAAVRKEYPNVTIAGNHHGFFDLDDLSIVEAVKESNADIVLVALGLPRQELWINQHYHHFHKGVFIGVGGTLDGLAGDVPRAPKIWIKLNLEWLYRIIKQPSRIKRIGKVFEFMLRVLVKKS</sequence>
<keyword evidence="1 5" id="KW-0328">Glycosyltransferase</keyword>
<dbReference type="EMBL" id="JBDIML010000002">
    <property type="protein sequence ID" value="MEN2767368.1"/>
    <property type="molecule type" value="Genomic_DNA"/>
</dbReference>
<dbReference type="PANTHER" id="PTHR34136:SF1">
    <property type="entry name" value="UDP-N-ACETYL-D-MANNOSAMINURONIC ACID TRANSFERASE"/>
    <property type="match status" value="1"/>
</dbReference>
<comment type="catalytic activity">
    <reaction evidence="5">
        <text>UDP-N-acetyl-alpha-D-mannosamine + N-acetyl-alpha-D-glucosaminyl-di-trans,octa-cis-undecaprenyl diphosphate = N-acetyl-beta-D-mannosaminyl-(1-&gt;4)-N-acetyl-alpha-D-glucosaminyl di-trans,octa-cis-undecaprenyl diphosphate + UDP + H(+)</text>
        <dbReference type="Rhea" id="RHEA:16053"/>
        <dbReference type="ChEBI" id="CHEBI:15378"/>
        <dbReference type="ChEBI" id="CHEBI:58223"/>
        <dbReference type="ChEBI" id="CHEBI:62959"/>
        <dbReference type="ChEBI" id="CHEBI:68623"/>
        <dbReference type="ChEBI" id="CHEBI:132210"/>
        <dbReference type="EC" id="2.4.1.187"/>
    </reaction>
</comment>
<proteinExistence type="inferred from homology"/>
<dbReference type="InterPro" id="IPR034714">
    <property type="entry name" value="TagA_TarA"/>
</dbReference>
<evidence type="ECO:0000313" key="6">
    <source>
        <dbReference type="EMBL" id="MEN2767368.1"/>
    </source>
</evidence>
<dbReference type="EC" id="2.4.1.187" evidence="5"/>
<dbReference type="Pfam" id="PF03808">
    <property type="entry name" value="Glyco_tran_WecG"/>
    <property type="match status" value="1"/>
</dbReference>
<organism evidence="6 7">
    <name type="scientific">Ornithinibacillus xuwenensis</name>
    <dbReference type="NCBI Taxonomy" id="3144668"/>
    <lineage>
        <taxon>Bacteria</taxon>
        <taxon>Bacillati</taxon>
        <taxon>Bacillota</taxon>
        <taxon>Bacilli</taxon>
        <taxon>Bacillales</taxon>
        <taxon>Bacillaceae</taxon>
        <taxon>Ornithinibacillus</taxon>
    </lineage>
</organism>
<evidence type="ECO:0000256" key="4">
    <source>
        <dbReference type="ARBA" id="ARBA00023316"/>
    </source>
</evidence>
<comment type="pathway">
    <text evidence="5">Cell wall biogenesis; teichoic acid biosynthesis.</text>
</comment>
<comment type="function">
    <text evidence="5">Catalyzes the conversion of GlcNAc-PP-undecaprenol into ManNAc-GlcNAc-PP-undecaprenol, the first committed lipid intermediate in the de novo synthesis of teichoic acid.</text>
</comment>
<accession>A0ABU9XGG2</accession>
<comment type="caution">
    <text evidence="6">The sequence shown here is derived from an EMBL/GenBank/DDBJ whole genome shotgun (WGS) entry which is preliminary data.</text>
</comment>
<dbReference type="CDD" id="cd06533">
    <property type="entry name" value="Glyco_transf_WecG_TagA"/>
    <property type="match status" value="1"/>
</dbReference>
<evidence type="ECO:0000256" key="1">
    <source>
        <dbReference type="ARBA" id="ARBA00022676"/>
    </source>
</evidence>
<gene>
    <name evidence="6" type="ORF">ABC228_09220</name>
</gene>
<dbReference type="Proteomes" id="UP001444625">
    <property type="component" value="Unassembled WGS sequence"/>
</dbReference>
<dbReference type="HAMAP" id="MF_02070">
    <property type="entry name" value="TagA_TarA"/>
    <property type="match status" value="1"/>
</dbReference>
<dbReference type="PANTHER" id="PTHR34136">
    <property type="match status" value="1"/>
</dbReference>
<reference evidence="6 7" key="1">
    <citation type="submission" date="2024-05" db="EMBL/GenBank/DDBJ databases">
        <authorList>
            <person name="Haq I."/>
            <person name="Ullah Z."/>
            <person name="Ahmad R."/>
            <person name="Li M."/>
            <person name="Tong Y."/>
        </authorList>
    </citation>
    <scope>NUCLEOTIDE SEQUENCE [LARGE SCALE GENOMIC DNA]</scope>
    <source>
        <strain evidence="6 7">16A2E</strain>
    </source>
</reference>
<dbReference type="NCBIfam" id="TIGR00696">
    <property type="entry name" value="wecG_tagA_cpsF"/>
    <property type="match status" value="1"/>
</dbReference>
<evidence type="ECO:0000313" key="7">
    <source>
        <dbReference type="Proteomes" id="UP001444625"/>
    </source>
</evidence>
<name>A0ABU9XGG2_9BACI</name>
<evidence type="ECO:0000256" key="5">
    <source>
        <dbReference type="HAMAP-Rule" id="MF_02070"/>
    </source>
</evidence>
<keyword evidence="4 5" id="KW-0961">Cell wall biogenesis/degradation</keyword>
<dbReference type="InterPro" id="IPR004629">
    <property type="entry name" value="WecG_TagA_CpsF"/>
</dbReference>
<keyword evidence="2 5" id="KW-0808">Transferase</keyword>
<evidence type="ECO:0000256" key="2">
    <source>
        <dbReference type="ARBA" id="ARBA00022679"/>
    </source>
</evidence>
<comment type="similarity">
    <text evidence="5">Belongs to the glycosyltransferase 26 family. TagA/TarA subfamily.</text>
</comment>
<keyword evidence="3 5" id="KW-0777">Teichoic acid biosynthesis</keyword>
<keyword evidence="7" id="KW-1185">Reference proteome</keyword>
<dbReference type="RefSeq" id="WP_345824827.1">
    <property type="nucleotide sequence ID" value="NZ_JBDIML010000002.1"/>
</dbReference>
<protein>
    <recommendedName>
        <fullName evidence="5">N-acetylglucosaminyldiphosphoundecaprenol N-acetyl-beta-D-mannosaminyltransferase</fullName>
        <ecNumber evidence="5">2.4.1.187</ecNumber>
    </recommendedName>
    <alternativeName>
        <fullName evidence="5">N-acetylmannosaminyltransferase</fullName>
    </alternativeName>
    <alternativeName>
        <fullName evidence="5">UDP-N-acetylmannosamine transferase</fullName>
    </alternativeName>
    <alternativeName>
        <fullName evidence="5">UDP-N-acetylmannosamine:N-acetylglucosaminyl pyrophosphorylundecaprenol N-acetylmannosaminyltransferase</fullName>
    </alternativeName>
</protein>